<feature type="region of interest" description="Disordered" evidence="1">
    <location>
        <begin position="690"/>
        <end position="709"/>
    </location>
</feature>
<feature type="compositionally biased region" description="Acidic residues" evidence="1">
    <location>
        <begin position="1890"/>
        <end position="1906"/>
    </location>
</feature>
<dbReference type="Proteomes" id="UP001642484">
    <property type="component" value="Unassembled WGS sequence"/>
</dbReference>
<evidence type="ECO:0000313" key="2">
    <source>
        <dbReference type="EMBL" id="CAK8999514.1"/>
    </source>
</evidence>
<feature type="compositionally biased region" description="Polar residues" evidence="1">
    <location>
        <begin position="657"/>
        <end position="678"/>
    </location>
</feature>
<feature type="region of interest" description="Disordered" evidence="1">
    <location>
        <begin position="1886"/>
        <end position="2016"/>
    </location>
</feature>
<feature type="compositionally biased region" description="Basic and acidic residues" evidence="1">
    <location>
        <begin position="1907"/>
        <end position="1931"/>
    </location>
</feature>
<protein>
    <submittedName>
        <fullName evidence="2">Uncharacterized protein</fullName>
    </submittedName>
</protein>
<feature type="compositionally biased region" description="Basic residues" evidence="1">
    <location>
        <begin position="2220"/>
        <end position="2230"/>
    </location>
</feature>
<feature type="region of interest" description="Disordered" evidence="1">
    <location>
        <begin position="764"/>
        <end position="836"/>
    </location>
</feature>
<dbReference type="PANTHER" id="PTHR46528">
    <property type="entry name" value="PROTEIN SON"/>
    <property type="match status" value="1"/>
</dbReference>
<dbReference type="EMBL" id="CAXAMN010002414">
    <property type="protein sequence ID" value="CAK8999514.1"/>
    <property type="molecule type" value="Genomic_DNA"/>
</dbReference>
<feature type="compositionally biased region" description="Basic residues" evidence="1">
    <location>
        <begin position="771"/>
        <end position="787"/>
    </location>
</feature>
<feature type="region of interest" description="Disordered" evidence="1">
    <location>
        <begin position="2375"/>
        <end position="2394"/>
    </location>
</feature>
<dbReference type="InterPro" id="IPR032922">
    <property type="entry name" value="SON"/>
</dbReference>
<feature type="compositionally biased region" description="Low complexity" evidence="1">
    <location>
        <begin position="2268"/>
        <end position="2281"/>
    </location>
</feature>
<keyword evidence="3" id="KW-1185">Reference proteome</keyword>
<reference evidence="2 3" key="1">
    <citation type="submission" date="2024-02" db="EMBL/GenBank/DDBJ databases">
        <authorList>
            <person name="Chen Y."/>
            <person name="Shah S."/>
            <person name="Dougan E. K."/>
            <person name="Thang M."/>
            <person name="Chan C."/>
        </authorList>
    </citation>
    <scope>NUCLEOTIDE SEQUENCE [LARGE SCALE GENOMIC DNA]</scope>
</reference>
<feature type="compositionally biased region" description="Basic residues" evidence="1">
    <location>
        <begin position="807"/>
        <end position="817"/>
    </location>
</feature>
<proteinExistence type="predicted"/>
<feature type="region of interest" description="Disordered" evidence="1">
    <location>
        <begin position="647"/>
        <end position="680"/>
    </location>
</feature>
<feature type="compositionally biased region" description="Basic and acidic residues" evidence="1">
    <location>
        <begin position="1964"/>
        <end position="1996"/>
    </location>
</feature>
<gene>
    <name evidence="2" type="ORF">CCMP2556_LOCUS5683</name>
</gene>
<feature type="compositionally biased region" description="Acidic residues" evidence="1">
    <location>
        <begin position="2235"/>
        <end position="2248"/>
    </location>
</feature>
<feature type="compositionally biased region" description="Polar residues" evidence="1">
    <location>
        <begin position="795"/>
        <end position="806"/>
    </location>
</feature>
<evidence type="ECO:0000256" key="1">
    <source>
        <dbReference type="SAM" id="MobiDB-lite"/>
    </source>
</evidence>
<evidence type="ECO:0000313" key="3">
    <source>
        <dbReference type="Proteomes" id="UP001642484"/>
    </source>
</evidence>
<comment type="caution">
    <text evidence="2">The sequence shown here is derived from an EMBL/GenBank/DDBJ whole genome shotgun (WGS) entry which is preliminary data.</text>
</comment>
<accession>A0ABP0IDQ7</accession>
<feature type="compositionally biased region" description="Basic residues" evidence="1">
    <location>
        <begin position="1932"/>
        <end position="1963"/>
    </location>
</feature>
<sequence>MISASAENLYKGIHFHPSYAFMDQLLTEMFSLAKIPCHLHEVDGAYSDERFHAFCLTQDKYNPGKGGVFVDAVRCQNHATHLITVSMMSLIQGNLLSKLYQLSVFLANLGYVLRLQLALKEWILEHLEVHEFSDTQALQPDPLMTEIVDYLVASHHQQQQEGSKRATAFDRHIRAFRDMWNGRVEYVRHILLNLSALIYHRKAYYEELSKQSELEASYKRASKASSTIQHCTQQQGNSALQDQKETCQHVASGRAAVDESVICLPQQPSANGTAWPMNPWILSAEVLERDADLPVLCNSIHNTLAEMSQASSSAADLLGMRLSNDMHYTAFVSRIKQSFVSLVSACGPISDAAKEPILLCCSIVGSDKIERDTYAWLLAPAAVSGPHQARQVFALCQIIVVAEEDSIVLDLQSLPYIPSSVPFASHSLPVGPLQHMNQDEFAVHIVCSCGDALDVQPEEVRIERLAFENITLSRVKVIGIWGSFLPICIKMNEETVVPCEPGVNKLPPPKKSKVKHSSAVDLLDLVCVDACRDSKKNSCKSSTAIPKSSAKIRKAIVEEFLAEQCSENEIVDTSSFFPAEDLLLPKENQSRALIKAVGDASVAETLDHQAAKSLLEAVGACQEQHSSKVEIECDFDESDEEVSAEISTFTDADKDTATSVSVNDSDIPGSDQQQNQMRQRSDVLDLLTSSQQEASAGASASSTSLPTPTVPSIVNTTLKQLPDGSSLVLRAYKNFRIFEKCKSRLDIIPFQIRFGYGGDITTSGGGGAKGSKSKKVPKQHAKPKGPCKKPAASRASMQKAASSTTSPKKRPSGRPSKRPAAEMRNQNPDPDSQNFFTTEDGIFMSFDYIVPLTKQQANLLPMSEKLELMEDEIYQEWFEMKEHNASFFEPSTALPIFMESHLRERGFPEPMIQVESNFEAYTKDLDEWESNRREGKRFRHNSNSVEAETKNSLTTRQLKGYLWTKELLQKHGEESLWKKSKATTIVHMNKPISGMLRDKWILGAIDVYEDSSHSAVRRHDVCSGDDKADADAAWNALSNQVKPTVETDEDDPGTMQLKCSKKIKLQTEEGEESFADLWGVSFIVGAEGSGQVKGKASEYSRDFDITERAIQQVEDLKTSVSNEASFLSVNYGKAQSVLDKISARNTESMQKLYREATQQGANAVGIELLRRTIQAEKQASAIASFVAALHDNEASSQTLQQTMEAARLESMVIPSSADKIGKLKELAKASDWTAYLRDLDIDTGLAKIFDAQNTSEIFDFQASSMTSSLKTMLMQELKIEQKPFDGSPDDKDAVKKYEEEKKDWQESAAQAKDQMLKLALLCQHVLKPANESLSQDSIDQIKEARSTLIQSKDKGTFHDALTLFPVGMFIQQSAADMIASYFDKGLSGDIDVALEICDGLKTYTADLLLKDKPSGETANGERGIDVEFVLPNNNKLAELAQKVCLLEENASARLKAEREDDIRKLESKMLEVVSALYSATSIKFARKHGSFIEQAFDALIEGKVDPSADAVMALSNRLNDLAGTSFLPCSKTVLLKALGEKRYSKFEVVMNDNKTFYASFKAAYPSLVSLVAKPKEIVPSGLLNEALEDFMSHLSNDAMLLQIEFGKLVAEFICLCGMDEVDVNGLLSKKVVGEFGDANEVEVQGDMYSRIFQLFFEKVDENKQVMQVKDASGAEVSLPCSAVCFGSSLLPLAKKILYLEEVVEQASKLPTVADNLPTAQKEGKELLEKTAMQFMLQNGFEPLQMLFKCLVSIDTCLEHVKYKPGTKVFMNCKERLNGIFKSMVNVIREDMTKVEALTKTTLDGLAKDYDLVKMFESEDIEPVMVSKACTDPRTAQLFVLCSQGESGFTSAKNSVSKLGSLCHSVDVFQDAAQWAKAAAADMSGFLDEKSESEDASEYEEGSESEEAERPVLKPRSPEHEEAEEEKRDKKADKRRSRDSHRHSKHKRSEKEHKGRSKEKHSKKDRKEDEAERRGRSTEKRRGEKPPAETRKGDHRAGKGKPQSTKGKPRGSSAGSRVKCDICHQWTTGHASGQQQHKGSNLLRLTWQAWNALAPESRLQEGACASCEKRAAAAQRRHMRWDEYEDVVVDPVIALEKEEQDRAQAAEKEAREATACLILSVAACAAAQEEEGHQFEQRQGFCANRRNPPEGVGRSMSRRDLPEEPGRLKGKTFQCRPCLTLQSLLYRNVGAGTLDKWTQDQKKDFFRKVEEEMLLREKAITKKPGKSGKRKKTDEKEEEVEDAQEDEWDVAAPQPKTTAAAKAKGKASKGGAAEETQAAQAKRLAKTNQKTDKDNERTLGEAVKALAALTPQVKALITVKTQAQKLFLPVESIEAALQDTQEKKTAANNVVMAGNHVAAHAIKSLLSETRKTIKAQKDRLAEEKEAQEQKHARHGEEIHGVLISNKRVHLYGPRFADVGVHHNLRTMFADMGPVQVDSSEDETSAKQESLPMKSGLAEETVDVLEPLEAELEARMSWDGELSTCVIHMGKALKVVRDTLRPARAELQRSSVCVDGSAGAFDFDSSSGASA</sequence>
<feature type="compositionally biased region" description="Polar residues" evidence="1">
    <location>
        <begin position="824"/>
        <end position="836"/>
    </location>
</feature>
<name>A0ABP0IDQ7_9DINO</name>
<organism evidence="2 3">
    <name type="scientific">Durusdinium trenchii</name>
    <dbReference type="NCBI Taxonomy" id="1381693"/>
    <lineage>
        <taxon>Eukaryota</taxon>
        <taxon>Sar</taxon>
        <taxon>Alveolata</taxon>
        <taxon>Dinophyceae</taxon>
        <taxon>Suessiales</taxon>
        <taxon>Symbiodiniaceae</taxon>
        <taxon>Durusdinium</taxon>
    </lineage>
</organism>
<feature type="region of interest" description="Disordered" evidence="1">
    <location>
        <begin position="2219"/>
        <end position="2295"/>
    </location>
</feature>
<feature type="compositionally biased region" description="Basic and acidic residues" evidence="1">
    <location>
        <begin position="2156"/>
        <end position="2166"/>
    </location>
</feature>
<dbReference type="PANTHER" id="PTHR46528:SF1">
    <property type="entry name" value="PROTEIN SON"/>
    <property type="match status" value="1"/>
</dbReference>
<feature type="region of interest" description="Disordered" evidence="1">
    <location>
        <begin position="2141"/>
        <end position="2167"/>
    </location>
</feature>
<feature type="compositionally biased region" description="Low complexity" evidence="1">
    <location>
        <begin position="2250"/>
        <end position="2261"/>
    </location>
</feature>